<dbReference type="InterPro" id="IPR000073">
    <property type="entry name" value="AB_hydrolase_1"/>
</dbReference>
<dbReference type="PANTHER" id="PTHR10039">
    <property type="entry name" value="AMELOGENIN"/>
    <property type="match status" value="1"/>
</dbReference>
<name>A0A9W4XYY3_9PLEO</name>
<evidence type="ECO:0000259" key="3">
    <source>
        <dbReference type="Pfam" id="PF12697"/>
    </source>
</evidence>
<dbReference type="InterPro" id="IPR056884">
    <property type="entry name" value="NPHP3-like_N"/>
</dbReference>
<dbReference type="SUPFAM" id="SSF53474">
    <property type="entry name" value="alpha/beta-Hydrolases"/>
    <property type="match status" value="1"/>
</dbReference>
<keyword evidence="7" id="KW-1185">Reference proteome</keyword>
<feature type="compositionally biased region" description="Polar residues" evidence="2">
    <location>
        <begin position="13"/>
        <end position="26"/>
    </location>
</feature>
<evidence type="ECO:0000259" key="5">
    <source>
        <dbReference type="Pfam" id="PF24883"/>
    </source>
</evidence>
<dbReference type="Gene3D" id="3.40.50.300">
    <property type="entry name" value="P-loop containing nucleotide triphosphate hydrolases"/>
    <property type="match status" value="1"/>
</dbReference>
<evidence type="ECO:0000256" key="1">
    <source>
        <dbReference type="ARBA" id="ARBA00022737"/>
    </source>
</evidence>
<dbReference type="InterPro" id="IPR036770">
    <property type="entry name" value="Ankyrin_rpt-contain_sf"/>
</dbReference>
<dbReference type="Gene3D" id="3.40.50.1820">
    <property type="entry name" value="alpha/beta hydrolase"/>
    <property type="match status" value="1"/>
</dbReference>
<dbReference type="Pfam" id="PF12796">
    <property type="entry name" value="Ank_2"/>
    <property type="match status" value="2"/>
</dbReference>
<dbReference type="Pfam" id="PF24883">
    <property type="entry name" value="NPHP3_N"/>
    <property type="match status" value="1"/>
</dbReference>
<comment type="caution">
    <text evidence="6">The sequence shown here is derived from an EMBL/GenBank/DDBJ whole genome shotgun (WGS) entry which is preliminary data.</text>
</comment>
<sequence length="1135" mass="127912">MLWCLKGLFRGNSHPSSRGGANTDPTGSAAIEGSSNDKSFATVAPTKDKGENLGLKTLYAPDSPEDIHVDIVFLHGLTENSYNTWLHKESGVHWPSQLLNKSIEHSRILAFGYDARVASFWGRTSRNRLANHADNLVDQLAGLKEDTDTEKRPTIFVAHSLGGLVVEKALQVSAESAKPHLRTVEQGSLGILFMGTPHSGSDFAPFAKSIGNILSLVGKRVNVNILDTLKRDSQTLLDVEDWFGHWRRRRAETGAPIHITTFYEELELPVGGKVVEEFQAKITGYFSYGIHGNHMDMTKFPRTDDPGYVVVQREIRRWYKEIRSPTVAALKNTTHPRFQELIDQLQQHTSAYAARKDVNPDRISGTCEWFVNHEKFKHWNNGVGNGLLWVSADPGCGKSVLAKYLVDEVLARPNRSICYFFFKDGYPDQQFASNALCAILHQLYLQQPERVRSAVIDRFLKDKKNMHGSISNLWNIIVGTASDSKHGEVVCVLDALDECQAKDSREFAKRITRYFSKASTNFKCIVLSRTYQRIQWQSQELEKDMPMIHLSGENETEIQEIVKEIDLVIKSRVSSLGRKRKLLEEEINYLQDLLTAVPNRIYLWVTLTLNIIENLSGFTKGNIIRTVKRLPQTVDEAYSWILSKSTDPNKTLKAFHCVTAAYRPLTVKQLMLMITIEDDKTPLEFSKDLEPTERFRSTLRSLCGICLVIIDEKVYFLHQTVREFLVSPSGSSELSPSIHNIIPWKHSILIEKSHSTALKACLWLILWEPSSFQSSDSLPSSDRRFMGENDKRVMSKTARKLGGLRYYALYRWNSHLDSSDCGKEEVIIRKVLDVLHPEFQSRMNHPANRLSAYYSEAHTTETNMLIGATVLGFQDVVKFLLRTTNADINAREASGGLTPLSLTIFKGFEGIFTLYMAEKAINPSIVDSRKWTALNYAIRYSRVPMVAVLLKHVTLEVTPDAENPLLTFIRNDRYTDDRKTLDLMMAQPSFDINAPLDEAGDVAITMAASTMDSSLMKHLLRHPQVAVNVRNRCGQTALIIAVKRGDSDSVKLLLRHPAIDVNSADEDGQTALIQATKWNRPGITGLLLQHPALDVNIADVDGETALTHAVSRNHSKVIEFLHEHPQLRSVKAKSD</sequence>
<dbReference type="InterPro" id="IPR002110">
    <property type="entry name" value="Ankyrin_rpt"/>
</dbReference>
<dbReference type="EMBL" id="CAOQHR010000011">
    <property type="protein sequence ID" value="CAI6340837.1"/>
    <property type="molecule type" value="Genomic_DNA"/>
</dbReference>
<feature type="region of interest" description="Disordered" evidence="2">
    <location>
        <begin position="13"/>
        <end position="45"/>
    </location>
</feature>
<evidence type="ECO:0000313" key="7">
    <source>
        <dbReference type="Proteomes" id="UP001152607"/>
    </source>
</evidence>
<dbReference type="Pfam" id="PF22939">
    <property type="entry name" value="WHD_GPIID"/>
    <property type="match status" value="1"/>
</dbReference>
<dbReference type="Gene3D" id="1.25.40.20">
    <property type="entry name" value="Ankyrin repeat-containing domain"/>
    <property type="match status" value="2"/>
</dbReference>
<evidence type="ECO:0000313" key="6">
    <source>
        <dbReference type="EMBL" id="CAI6340837.1"/>
    </source>
</evidence>
<dbReference type="OrthoDB" id="194358at2759"/>
<dbReference type="InterPro" id="IPR027417">
    <property type="entry name" value="P-loop_NTPase"/>
</dbReference>
<dbReference type="InterPro" id="IPR029058">
    <property type="entry name" value="AB_hydrolase_fold"/>
</dbReference>
<protein>
    <submittedName>
        <fullName evidence="6">Uncharacterized protein</fullName>
    </submittedName>
</protein>
<dbReference type="Proteomes" id="UP001152607">
    <property type="component" value="Unassembled WGS sequence"/>
</dbReference>
<feature type="domain" description="GPI inositol-deacylase winged helix" evidence="4">
    <location>
        <begin position="656"/>
        <end position="733"/>
    </location>
</feature>
<evidence type="ECO:0000256" key="2">
    <source>
        <dbReference type="SAM" id="MobiDB-lite"/>
    </source>
</evidence>
<keyword evidence="1" id="KW-0677">Repeat</keyword>
<dbReference type="SUPFAM" id="SSF52540">
    <property type="entry name" value="P-loop containing nucleoside triphosphate hydrolases"/>
    <property type="match status" value="1"/>
</dbReference>
<dbReference type="InterPro" id="IPR054471">
    <property type="entry name" value="GPIID_WHD"/>
</dbReference>
<evidence type="ECO:0000259" key="4">
    <source>
        <dbReference type="Pfam" id="PF22939"/>
    </source>
</evidence>
<organism evidence="6 7">
    <name type="scientific">Periconia digitata</name>
    <dbReference type="NCBI Taxonomy" id="1303443"/>
    <lineage>
        <taxon>Eukaryota</taxon>
        <taxon>Fungi</taxon>
        <taxon>Dikarya</taxon>
        <taxon>Ascomycota</taxon>
        <taxon>Pezizomycotina</taxon>
        <taxon>Dothideomycetes</taxon>
        <taxon>Pleosporomycetidae</taxon>
        <taxon>Pleosporales</taxon>
        <taxon>Massarineae</taxon>
        <taxon>Periconiaceae</taxon>
        <taxon>Periconia</taxon>
    </lineage>
</organism>
<proteinExistence type="predicted"/>
<dbReference type="SUPFAM" id="SSF48403">
    <property type="entry name" value="Ankyrin repeat"/>
    <property type="match status" value="1"/>
</dbReference>
<feature type="domain" description="Nephrocystin 3-like N-terminal" evidence="5">
    <location>
        <begin position="365"/>
        <end position="529"/>
    </location>
</feature>
<feature type="domain" description="AB hydrolase-1" evidence="3">
    <location>
        <begin position="71"/>
        <end position="339"/>
    </location>
</feature>
<gene>
    <name evidence="6" type="ORF">PDIGIT_LOCUS14022</name>
</gene>
<dbReference type="AlphaFoldDB" id="A0A9W4XYY3"/>
<accession>A0A9W4XYY3</accession>
<dbReference type="PANTHER" id="PTHR10039:SF10">
    <property type="entry name" value="NACHT DOMAIN-CONTAINING PROTEIN"/>
    <property type="match status" value="1"/>
</dbReference>
<reference evidence="6" key="1">
    <citation type="submission" date="2023-01" db="EMBL/GenBank/DDBJ databases">
        <authorList>
            <person name="Van Ghelder C."/>
            <person name="Rancurel C."/>
        </authorList>
    </citation>
    <scope>NUCLEOTIDE SEQUENCE</scope>
    <source>
        <strain evidence="6">CNCM I-4278</strain>
    </source>
</reference>
<dbReference type="Pfam" id="PF12697">
    <property type="entry name" value="Abhydrolase_6"/>
    <property type="match status" value="1"/>
</dbReference>
<dbReference type="SMART" id="SM00248">
    <property type="entry name" value="ANK"/>
    <property type="match status" value="5"/>
</dbReference>